<feature type="transmembrane region" description="Helical" evidence="1">
    <location>
        <begin position="6"/>
        <end position="24"/>
    </location>
</feature>
<dbReference type="Proteomes" id="UP001523216">
    <property type="component" value="Unassembled WGS sequence"/>
</dbReference>
<evidence type="ECO:0000313" key="3">
    <source>
        <dbReference type="EMBL" id="MCM4082468.1"/>
    </source>
</evidence>
<gene>
    <name evidence="3" type="ORF">LXN57_33360</name>
</gene>
<name>A0ABT0Y8U9_9ACTN</name>
<dbReference type="Pfam" id="PF12146">
    <property type="entry name" value="Hydrolase_4"/>
    <property type="match status" value="1"/>
</dbReference>
<dbReference type="InterPro" id="IPR029058">
    <property type="entry name" value="AB_hydrolase_fold"/>
</dbReference>
<sequence>MVRLRVALVVLVVLALILTAIWFLQRRLIYFPDRATPPLVAGAEPVTLHTSDGLRLGSWLFRPPSGTPDQGTAVLVAPGNAGNRLGRAPLAAALAAEGFTVLLLDYRGYGGNPGRPSEEGLARDADAARAFLAERAGTRLVYLGESLGAAVVTGLATRHPPEMLVLRSPFADLGSAAREHYPFLPVRLLLRDEFPVARPIRTITVPTLVVYGTADSVVPPEQSITVADDAAGPVRVVAVEGGGHNDDYREPLVEGLLRRSWS</sequence>
<keyword evidence="1" id="KW-0472">Membrane</keyword>
<evidence type="ECO:0000259" key="2">
    <source>
        <dbReference type="Pfam" id="PF12146"/>
    </source>
</evidence>
<keyword evidence="3" id="KW-0378">Hydrolase</keyword>
<dbReference type="EMBL" id="JAMQOL010000048">
    <property type="protein sequence ID" value="MCM4082468.1"/>
    <property type="molecule type" value="Genomic_DNA"/>
</dbReference>
<keyword evidence="1" id="KW-1133">Transmembrane helix</keyword>
<keyword evidence="1" id="KW-0812">Transmembrane</keyword>
<reference evidence="3 4" key="1">
    <citation type="submission" date="2022-06" db="EMBL/GenBank/DDBJ databases">
        <title>Actinoplanes abujensis sp. nov., isolated from Nigerian arid soil.</title>
        <authorList>
            <person name="Ding P."/>
        </authorList>
    </citation>
    <scope>NUCLEOTIDE SEQUENCE [LARGE SCALE GENOMIC DNA]</scope>
    <source>
        <strain evidence="4">TRM88002</strain>
    </source>
</reference>
<accession>A0ABT0Y8U9</accession>
<keyword evidence="4" id="KW-1185">Reference proteome</keyword>
<proteinExistence type="predicted"/>
<evidence type="ECO:0000256" key="1">
    <source>
        <dbReference type="SAM" id="Phobius"/>
    </source>
</evidence>
<evidence type="ECO:0000313" key="4">
    <source>
        <dbReference type="Proteomes" id="UP001523216"/>
    </source>
</evidence>
<organism evidence="3 4">
    <name type="scientific">Paractinoplanes hotanensis</name>
    <dbReference type="NCBI Taxonomy" id="2906497"/>
    <lineage>
        <taxon>Bacteria</taxon>
        <taxon>Bacillati</taxon>
        <taxon>Actinomycetota</taxon>
        <taxon>Actinomycetes</taxon>
        <taxon>Micromonosporales</taxon>
        <taxon>Micromonosporaceae</taxon>
        <taxon>Paractinoplanes</taxon>
    </lineage>
</organism>
<dbReference type="PANTHER" id="PTHR12277">
    <property type="entry name" value="ALPHA/BETA HYDROLASE DOMAIN-CONTAINING PROTEIN"/>
    <property type="match status" value="1"/>
</dbReference>
<dbReference type="Gene3D" id="3.40.50.1820">
    <property type="entry name" value="alpha/beta hydrolase"/>
    <property type="match status" value="1"/>
</dbReference>
<dbReference type="GO" id="GO:0016787">
    <property type="term" value="F:hydrolase activity"/>
    <property type="evidence" value="ECO:0007669"/>
    <property type="project" value="UniProtKB-KW"/>
</dbReference>
<feature type="domain" description="Serine aminopeptidase S33" evidence="2">
    <location>
        <begin position="74"/>
        <end position="175"/>
    </location>
</feature>
<dbReference type="InterPro" id="IPR022742">
    <property type="entry name" value="Hydrolase_4"/>
</dbReference>
<protein>
    <submittedName>
        <fullName evidence="3">Alpha/beta hydrolase</fullName>
    </submittedName>
</protein>
<dbReference type="RefSeq" id="WP_251802197.1">
    <property type="nucleotide sequence ID" value="NZ_JAMQOL010000048.1"/>
</dbReference>
<dbReference type="SUPFAM" id="SSF53474">
    <property type="entry name" value="alpha/beta-Hydrolases"/>
    <property type="match status" value="1"/>
</dbReference>
<comment type="caution">
    <text evidence="3">The sequence shown here is derived from an EMBL/GenBank/DDBJ whole genome shotgun (WGS) entry which is preliminary data.</text>
</comment>
<dbReference type="PANTHER" id="PTHR12277:SF79">
    <property type="entry name" value="XAA-PRO DIPEPTIDYL-PEPTIDASE-RELATED"/>
    <property type="match status" value="1"/>
</dbReference>